<dbReference type="Pfam" id="PF00635">
    <property type="entry name" value="Motile_Sperm"/>
    <property type="match status" value="1"/>
</dbReference>
<evidence type="ECO:0000256" key="2">
    <source>
        <dbReference type="SAM" id="MobiDB-lite"/>
    </source>
</evidence>
<feature type="region of interest" description="Disordered" evidence="2">
    <location>
        <begin position="119"/>
        <end position="177"/>
    </location>
</feature>
<dbReference type="PROSITE" id="PS50202">
    <property type="entry name" value="MSP"/>
    <property type="match status" value="1"/>
</dbReference>
<evidence type="ECO:0000313" key="4">
    <source>
        <dbReference type="Proteomes" id="UP000038045"/>
    </source>
</evidence>
<dbReference type="InterPro" id="IPR013783">
    <property type="entry name" value="Ig-like_fold"/>
</dbReference>
<sequence length="177" mass="20119">MAASDFPVEVDPPKSLCFTSPTLGEKECSHDIKIKNSGKTKYAVKVKCTSNEMFKISPPVSLVKGEDELVVNVTFAEKKPIPENGKHYFAVTVVPATTNDAPRKIFADSKPGDQKCLRITVDFKKGEPEKKEEKKDEKKDEKKEEKKDDKKEEKKDDKKEEKKNDKKEDKKDGEKKE</sequence>
<accession>A0A0N4Z4V0</accession>
<comment type="function">
    <text evidence="1">Central component in molecular interactions underlying sperm crawling. Forms an extensive filament system that extends from sperm villipoda, along the leading edge of the pseudopod.</text>
</comment>
<proteinExistence type="predicted"/>
<evidence type="ECO:0000313" key="5">
    <source>
        <dbReference type="WBParaSite" id="PTRK_0000201700.1"/>
    </source>
</evidence>
<dbReference type="PANTHER" id="PTHR21513">
    <property type="entry name" value="MAJOR SPERM PROTEIN"/>
    <property type="match status" value="1"/>
</dbReference>
<dbReference type="InterPro" id="IPR000535">
    <property type="entry name" value="MSP_dom"/>
</dbReference>
<keyword evidence="1" id="KW-0206">Cytoskeleton</keyword>
<dbReference type="AlphaFoldDB" id="A0A0N4Z4V0"/>
<evidence type="ECO:0000259" key="3">
    <source>
        <dbReference type="PROSITE" id="PS50202"/>
    </source>
</evidence>
<keyword evidence="1" id="KW-0963">Cytoplasm</keyword>
<dbReference type="PANTHER" id="PTHR21513:SF19">
    <property type="entry name" value="MAJOR SPERM PROTEIN"/>
    <property type="match status" value="1"/>
</dbReference>
<dbReference type="Gene3D" id="2.60.40.10">
    <property type="entry name" value="Immunoglobulins"/>
    <property type="match status" value="1"/>
</dbReference>
<dbReference type="InterPro" id="IPR008962">
    <property type="entry name" value="PapD-like_sf"/>
</dbReference>
<dbReference type="SUPFAM" id="SSF49354">
    <property type="entry name" value="PapD-like"/>
    <property type="match status" value="1"/>
</dbReference>
<dbReference type="STRING" id="131310.A0A0N4Z4V0"/>
<dbReference type="WBParaSite" id="PTRK_0000201700.1">
    <property type="protein sequence ID" value="PTRK_0000201700.1"/>
    <property type="gene ID" value="PTRK_0000201700"/>
</dbReference>
<evidence type="ECO:0000256" key="1">
    <source>
        <dbReference type="RuleBase" id="RU003425"/>
    </source>
</evidence>
<name>A0A0N4Z4V0_PARTI</name>
<feature type="domain" description="MSP" evidence="3">
    <location>
        <begin position="7"/>
        <end position="124"/>
    </location>
</feature>
<reference evidence="5" key="1">
    <citation type="submission" date="2017-02" db="UniProtKB">
        <authorList>
            <consortium name="WormBaseParasite"/>
        </authorList>
    </citation>
    <scope>IDENTIFICATION</scope>
</reference>
<organism evidence="4 5">
    <name type="scientific">Parastrongyloides trichosuri</name>
    <name type="common">Possum-specific nematode worm</name>
    <dbReference type="NCBI Taxonomy" id="131310"/>
    <lineage>
        <taxon>Eukaryota</taxon>
        <taxon>Metazoa</taxon>
        <taxon>Ecdysozoa</taxon>
        <taxon>Nematoda</taxon>
        <taxon>Chromadorea</taxon>
        <taxon>Rhabditida</taxon>
        <taxon>Tylenchina</taxon>
        <taxon>Panagrolaimomorpha</taxon>
        <taxon>Strongyloidoidea</taxon>
        <taxon>Strongyloididae</taxon>
        <taxon>Parastrongyloides</taxon>
    </lineage>
</organism>
<dbReference type="Proteomes" id="UP000038045">
    <property type="component" value="Unplaced"/>
</dbReference>
<protein>
    <recommendedName>
        <fullName evidence="1">Major sperm protein</fullName>
    </recommendedName>
</protein>
<keyword evidence="4" id="KW-1185">Reference proteome</keyword>